<dbReference type="Pfam" id="PF12831">
    <property type="entry name" value="FAD_oxidored"/>
    <property type="match status" value="1"/>
</dbReference>
<dbReference type="Proteomes" id="UP000019150">
    <property type="component" value="Chromosome"/>
</dbReference>
<accession>W5TLM8</accession>
<dbReference type="Gene3D" id="2.60.120.260">
    <property type="entry name" value="Galactose-binding domain-like"/>
    <property type="match status" value="1"/>
</dbReference>
<dbReference type="eggNOG" id="COG1053">
    <property type="taxonomic scope" value="Bacteria"/>
</dbReference>
<evidence type="ECO:0000313" key="8">
    <source>
        <dbReference type="Proteomes" id="UP000019150"/>
    </source>
</evidence>
<keyword evidence="8" id="KW-1185">Reference proteome</keyword>
<evidence type="ECO:0000256" key="5">
    <source>
        <dbReference type="ARBA" id="ARBA00023014"/>
    </source>
</evidence>
<evidence type="ECO:0000256" key="4">
    <source>
        <dbReference type="ARBA" id="ARBA00023004"/>
    </source>
</evidence>
<feature type="region of interest" description="Disordered" evidence="6">
    <location>
        <begin position="596"/>
        <end position="618"/>
    </location>
</feature>
<keyword evidence="2" id="KW-0479">Metal-binding</keyword>
<dbReference type="GO" id="GO:0046872">
    <property type="term" value="F:metal ion binding"/>
    <property type="evidence" value="ECO:0007669"/>
    <property type="project" value="UniProtKB-KW"/>
</dbReference>
<dbReference type="InterPro" id="IPR036188">
    <property type="entry name" value="FAD/NAD-bd_sf"/>
</dbReference>
<evidence type="ECO:0000256" key="2">
    <source>
        <dbReference type="ARBA" id="ARBA00022723"/>
    </source>
</evidence>
<dbReference type="OrthoDB" id="177652at2"/>
<dbReference type="STRING" id="1415166.NONO_c52690"/>
<dbReference type="Gene3D" id="3.50.50.60">
    <property type="entry name" value="FAD/NAD(P)-binding domain"/>
    <property type="match status" value="2"/>
</dbReference>
<organism evidence="7 8">
    <name type="scientific">Nocardia nova SH22a</name>
    <dbReference type="NCBI Taxonomy" id="1415166"/>
    <lineage>
        <taxon>Bacteria</taxon>
        <taxon>Bacillati</taxon>
        <taxon>Actinomycetota</taxon>
        <taxon>Actinomycetes</taxon>
        <taxon>Mycobacteriales</taxon>
        <taxon>Nocardiaceae</taxon>
        <taxon>Nocardia</taxon>
    </lineage>
</organism>
<keyword evidence="3" id="KW-0560">Oxidoreductase</keyword>
<evidence type="ECO:0000256" key="6">
    <source>
        <dbReference type="SAM" id="MobiDB-lite"/>
    </source>
</evidence>
<gene>
    <name evidence="7" type="ORF">NONO_c52690</name>
</gene>
<dbReference type="Gene3D" id="3.30.9.100">
    <property type="match status" value="1"/>
</dbReference>
<dbReference type="EMBL" id="CP006850">
    <property type="protein sequence ID" value="AHH20049.1"/>
    <property type="molecule type" value="Genomic_DNA"/>
</dbReference>
<protein>
    <submittedName>
        <fullName evidence="7">Putative FAD-dependent oxidoreductase</fullName>
    </submittedName>
</protein>
<dbReference type="GO" id="GO:0051539">
    <property type="term" value="F:4 iron, 4 sulfur cluster binding"/>
    <property type="evidence" value="ECO:0007669"/>
    <property type="project" value="UniProtKB-KW"/>
</dbReference>
<evidence type="ECO:0000256" key="1">
    <source>
        <dbReference type="ARBA" id="ARBA00022485"/>
    </source>
</evidence>
<dbReference type="PATRIC" id="fig|1415166.3.peg.5426"/>
<keyword evidence="4" id="KW-0408">Iron</keyword>
<dbReference type="KEGG" id="nno:NONO_c52690"/>
<dbReference type="PANTHER" id="PTHR43498">
    <property type="entry name" value="FERREDOXIN:COB-COM HETERODISULFIDE REDUCTASE SUBUNIT A"/>
    <property type="match status" value="1"/>
</dbReference>
<dbReference type="InterPro" id="IPR039650">
    <property type="entry name" value="HdrA-like"/>
</dbReference>
<dbReference type="HOGENOM" id="CLU_018572_1_0_11"/>
<evidence type="ECO:0000313" key="7">
    <source>
        <dbReference type="EMBL" id="AHH20049.1"/>
    </source>
</evidence>
<dbReference type="RefSeq" id="WP_025351432.1">
    <property type="nucleotide sequence ID" value="NZ_CP006850.1"/>
</dbReference>
<sequence>MIDACQNLSPGTADLLVLATDFDERGGWVLDSQFQSQMGGSYLLAHGLGTPVADASASVEVAHPGEYHVWVRAKDWVPAHHPGRFTVTIDGHALETEFGANGQDWSWERAGTVRLPAGAARIELHDLTGFDGRCDAIYLSLSDVPPPEGNNSVTRAWRRRLRGLPATPVDAGEFDVIVVGGGVTGAAGTLAAARLGLRVALIHGRPVLGGNASVEIGLTPRGETGPLVHELTARHPDGDLFARDVLDREANASVFTEHEVFDVVVEGRRVTAVDARDTHTGAEYRFTAPIVIDCSGTAIVGLLAGARTLFGNESAAEYGEPSAPGEHLDQHHGHTVFFRTRESDGAVAFPDVPWAQEVAKDYANLNGQLIKPGEDNGPGPVAGRFRTPDPETRRRMLVPATHFWEYGQWLDPYTRGEEIRDHLLRAVYGTFANVKQIEPETYANLALDWVAFVAGQGEFRRYLGDYVMTENDIREHRHFPDVVALNSGAFCLHYPIDENYDFRLRDWKWDTRDGLPFEVPFRCLYSADLDNVMMAGKHISVTHIAGSVTKFMGNGAQHATATAAAAALCLKYRVTPRRLATDHMGELQRTVAGLTEAGHGGTDTACEPSERLAGSRTP</sequence>
<keyword evidence="5" id="KW-0411">Iron-sulfur</keyword>
<reference evidence="7 8" key="1">
    <citation type="journal article" date="2014" name="Appl. Environ. Microbiol.">
        <title>Insights into the Microbial Degradation of Rubber and Gutta-Percha by Analysis of the Complete Genome of Nocardia nova SH22a.</title>
        <authorList>
            <person name="Luo Q."/>
            <person name="Hiessl S."/>
            <person name="Poehlein A."/>
            <person name="Daniel R."/>
            <person name="Steinbuchel A."/>
        </authorList>
    </citation>
    <scope>NUCLEOTIDE SEQUENCE [LARGE SCALE GENOMIC DNA]</scope>
    <source>
        <strain evidence="7">SH22a</strain>
    </source>
</reference>
<dbReference type="GO" id="GO:0016491">
    <property type="term" value="F:oxidoreductase activity"/>
    <property type="evidence" value="ECO:0007669"/>
    <property type="project" value="UniProtKB-KW"/>
</dbReference>
<dbReference type="AlphaFoldDB" id="W5TLM8"/>
<keyword evidence="1" id="KW-0004">4Fe-4S</keyword>
<dbReference type="SUPFAM" id="SSF51905">
    <property type="entry name" value="FAD/NAD(P)-binding domain"/>
    <property type="match status" value="1"/>
</dbReference>
<dbReference type="PANTHER" id="PTHR43498:SF1">
    <property type="entry name" value="COB--COM HETERODISULFIDE REDUCTASE IRON-SULFUR SUBUNIT A"/>
    <property type="match status" value="1"/>
</dbReference>
<name>W5TLM8_9NOCA</name>
<proteinExistence type="predicted"/>
<feature type="region of interest" description="Disordered" evidence="6">
    <location>
        <begin position="370"/>
        <end position="389"/>
    </location>
</feature>
<evidence type="ECO:0000256" key="3">
    <source>
        <dbReference type="ARBA" id="ARBA00023002"/>
    </source>
</evidence>